<sequence length="68" mass="8039">MSDKEKVDKNEKYVVFHAEGGHGKQIMATAVIRAVKKKYPDRKLIVVTPWDGPFFYNEDVWRFYAFNE</sequence>
<reference evidence="1" key="1">
    <citation type="journal article" date="2014" name="Front. Microbiol.">
        <title>High frequency of phylogenetically diverse reductive dehalogenase-homologous genes in deep subseafloor sedimentary metagenomes.</title>
        <authorList>
            <person name="Kawai M."/>
            <person name="Futagami T."/>
            <person name="Toyoda A."/>
            <person name="Takaki Y."/>
            <person name="Nishi S."/>
            <person name="Hori S."/>
            <person name="Arai W."/>
            <person name="Tsubouchi T."/>
            <person name="Morono Y."/>
            <person name="Uchiyama I."/>
            <person name="Ito T."/>
            <person name="Fujiyama A."/>
            <person name="Inagaki F."/>
            <person name="Takami H."/>
        </authorList>
    </citation>
    <scope>NUCLEOTIDE SEQUENCE</scope>
    <source>
        <strain evidence="1">Expedition CK06-06</strain>
    </source>
</reference>
<accession>X0SQD6</accession>
<dbReference type="EMBL" id="BARS01006109">
    <property type="protein sequence ID" value="GAF83323.1"/>
    <property type="molecule type" value="Genomic_DNA"/>
</dbReference>
<proteinExistence type="predicted"/>
<comment type="caution">
    <text evidence="1">The sequence shown here is derived from an EMBL/GenBank/DDBJ whole genome shotgun (WGS) entry which is preliminary data.</text>
</comment>
<protein>
    <submittedName>
        <fullName evidence="1">Uncharacterized protein</fullName>
    </submittedName>
</protein>
<feature type="non-terminal residue" evidence="1">
    <location>
        <position position="68"/>
    </location>
</feature>
<name>X0SQD6_9ZZZZ</name>
<gene>
    <name evidence="1" type="ORF">S01H1_11944</name>
</gene>
<evidence type="ECO:0000313" key="1">
    <source>
        <dbReference type="EMBL" id="GAF83323.1"/>
    </source>
</evidence>
<dbReference type="AlphaFoldDB" id="X0SQD6"/>
<organism evidence="1">
    <name type="scientific">marine sediment metagenome</name>
    <dbReference type="NCBI Taxonomy" id="412755"/>
    <lineage>
        <taxon>unclassified sequences</taxon>
        <taxon>metagenomes</taxon>
        <taxon>ecological metagenomes</taxon>
    </lineage>
</organism>